<dbReference type="InterPro" id="IPR010998">
    <property type="entry name" value="Integrase_recombinase_N"/>
</dbReference>
<dbReference type="Pfam" id="PF22022">
    <property type="entry name" value="Phage_int_M"/>
    <property type="match status" value="1"/>
</dbReference>
<name>A0ABS3Z7J8_9GAMM</name>
<dbReference type="Gene3D" id="1.10.443.10">
    <property type="entry name" value="Intergrase catalytic core"/>
    <property type="match status" value="1"/>
</dbReference>
<dbReference type="InterPro" id="IPR044068">
    <property type="entry name" value="CB"/>
</dbReference>
<dbReference type="InterPro" id="IPR016177">
    <property type="entry name" value="DNA-bd_dom_sf"/>
</dbReference>
<dbReference type="PROSITE" id="PS51900">
    <property type="entry name" value="CB"/>
    <property type="match status" value="1"/>
</dbReference>
<evidence type="ECO:0000256" key="3">
    <source>
        <dbReference type="ARBA" id="ARBA00023125"/>
    </source>
</evidence>
<dbReference type="InterPro" id="IPR002104">
    <property type="entry name" value="Integrase_catalytic"/>
</dbReference>
<keyword evidence="4" id="KW-0233">DNA recombination</keyword>
<gene>
    <name evidence="7" type="ORF">H9C73_02995</name>
</gene>
<keyword evidence="8" id="KW-1185">Reference proteome</keyword>
<dbReference type="RefSeq" id="WP_209286300.1">
    <property type="nucleotide sequence ID" value="NZ_JACVEW010000003.1"/>
</dbReference>
<organism evidence="7 8">
    <name type="scientific">Marinobacterium alkalitolerans</name>
    <dbReference type="NCBI Taxonomy" id="1542925"/>
    <lineage>
        <taxon>Bacteria</taxon>
        <taxon>Pseudomonadati</taxon>
        <taxon>Pseudomonadota</taxon>
        <taxon>Gammaproteobacteria</taxon>
        <taxon>Oceanospirillales</taxon>
        <taxon>Oceanospirillaceae</taxon>
        <taxon>Marinobacterium</taxon>
    </lineage>
</organism>
<dbReference type="Gene3D" id="3.30.160.60">
    <property type="entry name" value="Classic Zinc Finger"/>
    <property type="match status" value="1"/>
</dbReference>
<dbReference type="EMBL" id="JACVEW010000003">
    <property type="protein sequence ID" value="MBP0047691.1"/>
    <property type="molecule type" value="Genomic_DNA"/>
</dbReference>
<dbReference type="InterPro" id="IPR053876">
    <property type="entry name" value="Phage_int_M"/>
</dbReference>
<accession>A0ABS3Z7J8</accession>
<dbReference type="InterPro" id="IPR013762">
    <property type="entry name" value="Integrase-like_cat_sf"/>
</dbReference>
<evidence type="ECO:0000256" key="1">
    <source>
        <dbReference type="ARBA" id="ARBA00008857"/>
    </source>
</evidence>
<comment type="similarity">
    <text evidence="1">Belongs to the 'phage' integrase family.</text>
</comment>
<feature type="domain" description="Core-binding (CB)" evidence="6">
    <location>
        <begin position="67"/>
        <end position="149"/>
    </location>
</feature>
<keyword evidence="3 5" id="KW-0238">DNA-binding</keyword>
<dbReference type="Proteomes" id="UP000810171">
    <property type="component" value="Unassembled WGS sequence"/>
</dbReference>
<sequence length="361" mass="41438">MAPRPRSRKNKDLPANLYRANGGASYRYRHPVTGKIFGMGTDKAKAVAAAKHLNSLLVTPVDLVGTVLGQVTVAQHIKWMKTEWVPEQEWSTDTLSLFDIRMRDLIKAFGDKPVDEVTVKDIADVYEGRTPRVSNQIRQYANHFFRTAIARGLTDNNPAEATLKRKERKQRKRLTLEQFKAVRRMAPAWLANAMNLALVTLQRREDIVKMKFSDIREGHLYVIQEKTKKYDTGYLRIQVTPELDKVLKACRDEVPSPFVIHRKPERRVRWQGQEHWTQIKPEMVTRKFKEVSEQVSSIAAMPEAERPSFHEIRALGIKLYKDEGADPQQLAGHASASMTKNYDSDHDEIRWVEVSAGLKIV</sequence>
<comment type="caution">
    <text evidence="7">The sequence shown here is derived from an EMBL/GenBank/DDBJ whole genome shotgun (WGS) entry which is preliminary data.</text>
</comment>
<protein>
    <submittedName>
        <fullName evidence="7">Phage integrase Arm DNA-binding domain-containing protein</fullName>
    </submittedName>
</protein>
<keyword evidence="2" id="KW-0229">DNA integration</keyword>
<evidence type="ECO:0000256" key="2">
    <source>
        <dbReference type="ARBA" id="ARBA00022908"/>
    </source>
</evidence>
<dbReference type="SUPFAM" id="SSF56349">
    <property type="entry name" value="DNA breaking-rejoining enzymes"/>
    <property type="match status" value="1"/>
</dbReference>
<dbReference type="GO" id="GO:0003677">
    <property type="term" value="F:DNA binding"/>
    <property type="evidence" value="ECO:0007669"/>
    <property type="project" value="UniProtKB-KW"/>
</dbReference>
<evidence type="ECO:0000256" key="4">
    <source>
        <dbReference type="ARBA" id="ARBA00023172"/>
    </source>
</evidence>
<dbReference type="SUPFAM" id="SSF54171">
    <property type="entry name" value="DNA-binding domain"/>
    <property type="match status" value="1"/>
</dbReference>
<dbReference type="Pfam" id="PF09003">
    <property type="entry name" value="Arm-DNA-bind_1"/>
    <property type="match status" value="1"/>
</dbReference>
<proteinExistence type="inferred from homology"/>
<evidence type="ECO:0000259" key="6">
    <source>
        <dbReference type="PROSITE" id="PS51900"/>
    </source>
</evidence>
<evidence type="ECO:0000313" key="7">
    <source>
        <dbReference type="EMBL" id="MBP0047691.1"/>
    </source>
</evidence>
<dbReference type="InterPro" id="IPR015094">
    <property type="entry name" value="Integrase_lambda-typ_DNA-bd_N"/>
</dbReference>
<dbReference type="Pfam" id="PF00589">
    <property type="entry name" value="Phage_integrase"/>
    <property type="match status" value="1"/>
</dbReference>
<reference evidence="7 8" key="1">
    <citation type="submission" date="2020-09" db="EMBL/GenBank/DDBJ databases">
        <authorList>
            <person name="Tanuku N.R.S."/>
        </authorList>
    </citation>
    <scope>NUCLEOTIDE SEQUENCE [LARGE SCALE GENOMIC DNA]</scope>
    <source>
        <strain evidence="7 8">AK62</strain>
    </source>
</reference>
<dbReference type="InterPro" id="IPR011010">
    <property type="entry name" value="DNA_brk_join_enz"/>
</dbReference>
<dbReference type="Gene3D" id="1.10.150.130">
    <property type="match status" value="1"/>
</dbReference>
<evidence type="ECO:0000256" key="5">
    <source>
        <dbReference type="PROSITE-ProRule" id="PRU01248"/>
    </source>
</evidence>
<evidence type="ECO:0000313" key="8">
    <source>
        <dbReference type="Proteomes" id="UP000810171"/>
    </source>
</evidence>